<comment type="caution">
    <text evidence="6">The sequence shown here is derived from an EMBL/GenBank/DDBJ whole genome shotgun (WGS) entry which is preliminary data.</text>
</comment>
<dbReference type="Proteomes" id="UP000176282">
    <property type="component" value="Unassembled WGS sequence"/>
</dbReference>
<accession>A0A1F6MAV6</accession>
<keyword evidence="2 5" id="KW-0812">Transmembrane</keyword>
<feature type="transmembrane region" description="Helical" evidence="5">
    <location>
        <begin position="12"/>
        <end position="34"/>
    </location>
</feature>
<feature type="transmembrane region" description="Helical" evidence="5">
    <location>
        <begin position="55"/>
        <end position="76"/>
    </location>
</feature>
<protein>
    <recommendedName>
        <fullName evidence="8">DoxX family protein</fullName>
    </recommendedName>
</protein>
<organism evidence="6 7">
    <name type="scientific">Candidatus Magasanikbacteria bacterium RIFCSPHIGHO2_02_FULL_47_14</name>
    <dbReference type="NCBI Taxonomy" id="1798680"/>
    <lineage>
        <taxon>Bacteria</taxon>
        <taxon>Candidatus Magasanikiibacteriota</taxon>
    </lineage>
</organism>
<evidence type="ECO:0000256" key="4">
    <source>
        <dbReference type="ARBA" id="ARBA00023136"/>
    </source>
</evidence>
<dbReference type="AlphaFoldDB" id="A0A1F6MAV6"/>
<dbReference type="STRING" id="1798680.A3J66_00600"/>
<gene>
    <name evidence="6" type="ORF">A3J66_00600</name>
</gene>
<evidence type="ECO:0000313" key="7">
    <source>
        <dbReference type="Proteomes" id="UP000176282"/>
    </source>
</evidence>
<dbReference type="GO" id="GO:0016020">
    <property type="term" value="C:membrane"/>
    <property type="evidence" value="ECO:0007669"/>
    <property type="project" value="UniProtKB-SubCell"/>
</dbReference>
<dbReference type="Pfam" id="PF07681">
    <property type="entry name" value="DoxX"/>
    <property type="match status" value="1"/>
</dbReference>
<proteinExistence type="predicted"/>
<keyword evidence="4 5" id="KW-0472">Membrane</keyword>
<evidence type="ECO:0008006" key="8">
    <source>
        <dbReference type="Google" id="ProtNLM"/>
    </source>
</evidence>
<evidence type="ECO:0000256" key="5">
    <source>
        <dbReference type="SAM" id="Phobius"/>
    </source>
</evidence>
<evidence type="ECO:0000313" key="6">
    <source>
        <dbReference type="EMBL" id="OGH68700.1"/>
    </source>
</evidence>
<keyword evidence="3 5" id="KW-1133">Transmembrane helix</keyword>
<dbReference type="InterPro" id="IPR032808">
    <property type="entry name" value="DoxX"/>
</dbReference>
<evidence type="ECO:0000256" key="1">
    <source>
        <dbReference type="ARBA" id="ARBA00004141"/>
    </source>
</evidence>
<dbReference type="EMBL" id="MFQB01000009">
    <property type="protein sequence ID" value="OGH68700.1"/>
    <property type="molecule type" value="Genomic_DNA"/>
</dbReference>
<evidence type="ECO:0000256" key="3">
    <source>
        <dbReference type="ARBA" id="ARBA00022989"/>
    </source>
</evidence>
<reference evidence="6 7" key="1">
    <citation type="journal article" date="2016" name="Nat. Commun.">
        <title>Thousands of microbial genomes shed light on interconnected biogeochemical processes in an aquifer system.</title>
        <authorList>
            <person name="Anantharaman K."/>
            <person name="Brown C.T."/>
            <person name="Hug L.A."/>
            <person name="Sharon I."/>
            <person name="Castelle C.J."/>
            <person name="Probst A.J."/>
            <person name="Thomas B.C."/>
            <person name="Singh A."/>
            <person name="Wilkins M.J."/>
            <person name="Karaoz U."/>
            <person name="Brodie E.L."/>
            <person name="Williams K.H."/>
            <person name="Hubbard S.S."/>
            <person name="Banfield J.F."/>
        </authorList>
    </citation>
    <scope>NUCLEOTIDE SEQUENCE [LARGE SCALE GENOMIC DNA]</scope>
</reference>
<name>A0A1F6MAV6_9BACT</name>
<sequence>MANHAYHILRLGLGVTFVILGFQILSAPLAWAGFMQPWAQGMIPGDLAQFMKTTGIIDIVIGAWLILGFKVWIPALLGSLHIAGVLLTTTGNLDSLIARDIGLLGGTLALLFDRWPHRR</sequence>
<comment type="subcellular location">
    <subcellularLocation>
        <location evidence="1">Membrane</location>
        <topology evidence="1">Multi-pass membrane protein</topology>
    </subcellularLocation>
</comment>
<evidence type="ECO:0000256" key="2">
    <source>
        <dbReference type="ARBA" id="ARBA00022692"/>
    </source>
</evidence>